<dbReference type="Proteomes" id="UP000618943">
    <property type="component" value="Unassembled WGS sequence"/>
</dbReference>
<sequence>MERIKQNFNLLLQGDESPYHQVTEDRRISIVFEAFKGEPSFVRNLVSLLFKEDSKIDVSFFNYYFSRGVKGPFYFNKQRLNKAIKIKNWKEYEYVDLEDGYKSVYTNIKNLKIVEVIRYFMTIVNGNPTALIAFYNDDYLLTIDGDEVVIIAKTSVLMERFREAIHCVNNKSME</sequence>
<proteinExistence type="predicted"/>
<name>A0ABS1HDS9_9BACL</name>
<protein>
    <submittedName>
        <fullName evidence="1">Uncharacterized protein</fullName>
    </submittedName>
</protein>
<reference evidence="1 2" key="1">
    <citation type="submission" date="2020-12" db="EMBL/GenBank/DDBJ databases">
        <title>YIM B01967 draft genome.</title>
        <authorList>
            <person name="Yan X."/>
        </authorList>
    </citation>
    <scope>NUCLEOTIDE SEQUENCE [LARGE SCALE GENOMIC DNA]</scope>
    <source>
        <strain evidence="1 2">YIM B01967</strain>
    </source>
</reference>
<keyword evidence="2" id="KW-1185">Reference proteome</keyword>
<evidence type="ECO:0000313" key="2">
    <source>
        <dbReference type="Proteomes" id="UP000618943"/>
    </source>
</evidence>
<dbReference type="EMBL" id="JAEOAH010000057">
    <property type="protein sequence ID" value="MBK3497247.1"/>
    <property type="molecule type" value="Genomic_DNA"/>
</dbReference>
<dbReference type="RefSeq" id="WP_200750551.1">
    <property type="nucleotide sequence ID" value="NZ_JAEOAH010000057.1"/>
</dbReference>
<evidence type="ECO:0000313" key="1">
    <source>
        <dbReference type="EMBL" id="MBK3497247.1"/>
    </source>
</evidence>
<organism evidence="1 2">
    <name type="scientific">Viridibacillus soli</name>
    <dbReference type="NCBI Taxonomy" id="2798301"/>
    <lineage>
        <taxon>Bacteria</taxon>
        <taxon>Bacillati</taxon>
        <taxon>Bacillota</taxon>
        <taxon>Bacilli</taxon>
        <taxon>Bacillales</taxon>
        <taxon>Caryophanaceae</taxon>
        <taxon>Viridibacillus</taxon>
    </lineage>
</organism>
<gene>
    <name evidence="1" type="ORF">JFL43_20940</name>
</gene>
<accession>A0ABS1HDS9</accession>
<comment type="caution">
    <text evidence="1">The sequence shown here is derived from an EMBL/GenBank/DDBJ whole genome shotgun (WGS) entry which is preliminary data.</text>
</comment>